<protein>
    <submittedName>
        <fullName evidence="1">Putative DNA-binding protein (MmcQ/YjbR family)</fullName>
    </submittedName>
</protein>
<dbReference type="OrthoDB" id="3194910at2"/>
<reference evidence="1 2" key="1">
    <citation type="submission" date="2017-12" db="EMBL/GenBank/DDBJ databases">
        <title>Sequencing the genomes of 1000 Actinobacteria strains.</title>
        <authorList>
            <person name="Klenk H.-P."/>
        </authorList>
    </citation>
    <scope>NUCLEOTIDE SEQUENCE [LARGE SCALE GENOMIC DNA]</scope>
    <source>
        <strain evidence="1 2">DSM 44489</strain>
    </source>
</reference>
<dbReference type="AlphaFoldDB" id="A0A2N3V6L9"/>
<organism evidence="1 2">
    <name type="scientific">Nocardia fluminea</name>
    <dbReference type="NCBI Taxonomy" id="134984"/>
    <lineage>
        <taxon>Bacteria</taxon>
        <taxon>Bacillati</taxon>
        <taxon>Actinomycetota</taxon>
        <taxon>Actinomycetes</taxon>
        <taxon>Mycobacteriales</taxon>
        <taxon>Nocardiaceae</taxon>
        <taxon>Nocardia</taxon>
    </lineage>
</organism>
<dbReference type="GO" id="GO:0003677">
    <property type="term" value="F:DNA binding"/>
    <property type="evidence" value="ECO:0007669"/>
    <property type="project" value="UniProtKB-KW"/>
</dbReference>
<evidence type="ECO:0000313" key="2">
    <source>
        <dbReference type="Proteomes" id="UP000233766"/>
    </source>
</evidence>
<dbReference type="InterPro" id="IPR007351">
    <property type="entry name" value="YjbR"/>
</dbReference>
<dbReference type="Gene3D" id="3.90.1150.30">
    <property type="match status" value="1"/>
</dbReference>
<comment type="caution">
    <text evidence="1">The sequence shown here is derived from an EMBL/GenBank/DDBJ whole genome shotgun (WGS) entry which is preliminary data.</text>
</comment>
<gene>
    <name evidence="1" type="ORF">ATK86_1589</name>
</gene>
<dbReference type="PANTHER" id="PTHR35145:SF1">
    <property type="entry name" value="CYTOPLASMIC PROTEIN"/>
    <property type="match status" value="1"/>
</dbReference>
<sequence length="113" mass="12154">MSVDVLAYCLAKPGAWEDEPWEGDTVAKVGDKVFAFLGAGTSIGLKCGRDRTEADELVDIYPDDVTASAYIGRYGWNSVRVGGAVPDDELRELIDASYDAVVAKLPKSKRPTA</sequence>
<keyword evidence="1" id="KW-0238">DNA-binding</keyword>
<proteinExistence type="predicted"/>
<dbReference type="InterPro" id="IPR038056">
    <property type="entry name" value="YjbR-like_sf"/>
</dbReference>
<dbReference type="SUPFAM" id="SSF142906">
    <property type="entry name" value="YjbR-like"/>
    <property type="match status" value="1"/>
</dbReference>
<accession>A0A2N3V6L9</accession>
<dbReference type="Pfam" id="PF04237">
    <property type="entry name" value="YjbR"/>
    <property type="match status" value="1"/>
</dbReference>
<dbReference type="EMBL" id="PJMW01000002">
    <property type="protein sequence ID" value="PKV77259.1"/>
    <property type="molecule type" value="Genomic_DNA"/>
</dbReference>
<dbReference type="InterPro" id="IPR058532">
    <property type="entry name" value="YjbR/MT2646/Rv2570-like"/>
</dbReference>
<keyword evidence="2" id="KW-1185">Reference proteome</keyword>
<evidence type="ECO:0000313" key="1">
    <source>
        <dbReference type="EMBL" id="PKV77259.1"/>
    </source>
</evidence>
<dbReference type="PANTHER" id="PTHR35145">
    <property type="entry name" value="CYTOPLASMIC PROTEIN-RELATED"/>
    <property type="match status" value="1"/>
</dbReference>
<dbReference type="RefSeq" id="WP_101463964.1">
    <property type="nucleotide sequence ID" value="NZ_PJMW01000002.1"/>
</dbReference>
<dbReference type="Proteomes" id="UP000233766">
    <property type="component" value="Unassembled WGS sequence"/>
</dbReference>
<name>A0A2N3V6L9_9NOCA</name>